<evidence type="ECO:0000256" key="2">
    <source>
        <dbReference type="ARBA" id="ARBA00022741"/>
    </source>
</evidence>
<comment type="caution">
    <text evidence="9">The sequence shown here is derived from an EMBL/GenBank/DDBJ whole genome shotgun (WGS) entry which is preliminary data.</text>
</comment>
<evidence type="ECO:0000256" key="6">
    <source>
        <dbReference type="ARBA" id="ARBA00023277"/>
    </source>
</evidence>
<gene>
    <name evidence="9" type="ORF">ACFSJT_16810</name>
</gene>
<dbReference type="EC" id="2.7.1.16" evidence="9"/>
<feature type="domain" description="Carbohydrate kinase FGGY C-terminal" evidence="8">
    <location>
        <begin position="290"/>
        <end position="497"/>
    </location>
</feature>
<dbReference type="Pfam" id="PF02782">
    <property type="entry name" value="FGGY_C"/>
    <property type="match status" value="1"/>
</dbReference>
<proteinExistence type="predicted"/>
<dbReference type="NCBIfam" id="NF003154">
    <property type="entry name" value="PRK04123.1"/>
    <property type="match status" value="1"/>
</dbReference>
<protein>
    <submittedName>
        <fullName evidence="9">Ribulokinase</fullName>
        <ecNumber evidence="9">2.7.1.16</ecNumber>
    </submittedName>
</protein>
<dbReference type="RefSeq" id="WP_378321505.1">
    <property type="nucleotide sequence ID" value="NZ_JBHUHY010000017.1"/>
</dbReference>
<dbReference type="InterPro" id="IPR000577">
    <property type="entry name" value="Carb_kinase_FGGY"/>
</dbReference>
<evidence type="ECO:0000256" key="3">
    <source>
        <dbReference type="ARBA" id="ARBA00022777"/>
    </source>
</evidence>
<dbReference type="PANTHER" id="PTHR43435">
    <property type="entry name" value="RIBULOKINASE"/>
    <property type="match status" value="1"/>
</dbReference>
<keyword evidence="10" id="KW-1185">Reference proteome</keyword>
<evidence type="ECO:0000313" key="9">
    <source>
        <dbReference type="EMBL" id="MFD2188470.1"/>
    </source>
</evidence>
<organism evidence="9 10">
    <name type="scientific">Aquimarina celericrescens</name>
    <dbReference type="NCBI Taxonomy" id="1964542"/>
    <lineage>
        <taxon>Bacteria</taxon>
        <taxon>Pseudomonadati</taxon>
        <taxon>Bacteroidota</taxon>
        <taxon>Flavobacteriia</taxon>
        <taxon>Flavobacteriales</taxon>
        <taxon>Flavobacteriaceae</taxon>
        <taxon>Aquimarina</taxon>
    </lineage>
</organism>
<dbReference type="Proteomes" id="UP001597344">
    <property type="component" value="Unassembled WGS sequence"/>
</dbReference>
<keyword evidence="6" id="KW-0119">Carbohydrate metabolism</keyword>
<accession>A0ABW5B0V2</accession>
<sequence>MKQTFVIGVDFGTDSVRAILVNTSDGTIVAESIFEYPRWKQGLYCKPEKQQFRQHPLDHIEGLKDTINNIVKDAKIEQSAIKGICVDTTGSSPIPVDSDGNALALQKDFSENPDAMMILWKDHTAIKEAEEITRLAKTWGGPNFTEFVGGVYSSEWFWAKILFSIRNNESIRSAAYSWMEHCDYITFLLTENKDLKTFKRSRCAAGHKAMWNRLWGGLPSEEFLSRLDPYLGSLRSRLYEETYTSNEPAGTLSKEWSEKLGLSESTIITVGTFDAHAGAVGSEIKKNTLVKVMGTSTCDIIVSSKENLHNMALPGICGQVDGSVLPNFTGLEAGQSAFGDLLAWFVEILYWPIKQVGHSDDNLLEVSKEDIHKMLSSKAEKIPDQASLPLSIDWINGRRTPHANQTLKAAIANLDLGTTAPHIYKSLIEAIGYGAKNILEHFEEREVEIQTVIGVGGVAKKSPLAMQTLANILNMPIHIAKTEQACALGAAMYAAVASGIHSNLQDAILKMGHGFEITYYPEKSAVIQYQHTYKNYLKLGAFVEYTSLNTKAYV</sequence>
<keyword evidence="2" id="KW-0547">Nucleotide-binding</keyword>
<evidence type="ECO:0000259" key="7">
    <source>
        <dbReference type="Pfam" id="PF00370"/>
    </source>
</evidence>
<keyword evidence="5" id="KW-0054">Arabinose catabolism</keyword>
<dbReference type="CDD" id="cd07781">
    <property type="entry name" value="ASKHA_NBD_FGGY_L-RBK"/>
    <property type="match status" value="1"/>
</dbReference>
<evidence type="ECO:0000256" key="5">
    <source>
        <dbReference type="ARBA" id="ARBA00022935"/>
    </source>
</evidence>
<dbReference type="SUPFAM" id="SSF53067">
    <property type="entry name" value="Actin-like ATPase domain"/>
    <property type="match status" value="2"/>
</dbReference>
<dbReference type="InterPro" id="IPR043129">
    <property type="entry name" value="ATPase_NBD"/>
</dbReference>
<evidence type="ECO:0000259" key="8">
    <source>
        <dbReference type="Pfam" id="PF02782"/>
    </source>
</evidence>
<evidence type="ECO:0000256" key="1">
    <source>
        <dbReference type="ARBA" id="ARBA00022679"/>
    </source>
</evidence>
<evidence type="ECO:0000313" key="10">
    <source>
        <dbReference type="Proteomes" id="UP001597344"/>
    </source>
</evidence>
<keyword evidence="3" id="KW-0418">Kinase</keyword>
<feature type="domain" description="Carbohydrate kinase FGGY N-terminal" evidence="7">
    <location>
        <begin position="6"/>
        <end position="281"/>
    </location>
</feature>
<dbReference type="Gene3D" id="1.20.58.2240">
    <property type="match status" value="1"/>
</dbReference>
<reference evidence="10" key="1">
    <citation type="journal article" date="2019" name="Int. J. Syst. Evol. Microbiol.">
        <title>The Global Catalogue of Microorganisms (GCM) 10K type strain sequencing project: providing services to taxonomists for standard genome sequencing and annotation.</title>
        <authorList>
            <consortium name="The Broad Institute Genomics Platform"/>
            <consortium name="The Broad Institute Genome Sequencing Center for Infectious Disease"/>
            <person name="Wu L."/>
            <person name="Ma J."/>
        </authorList>
    </citation>
    <scope>NUCLEOTIDE SEQUENCE [LARGE SCALE GENOMIC DNA]</scope>
    <source>
        <strain evidence="10">DT92</strain>
    </source>
</reference>
<dbReference type="InterPro" id="IPR005929">
    <property type="entry name" value="Ribulokinase"/>
</dbReference>
<evidence type="ECO:0000256" key="4">
    <source>
        <dbReference type="ARBA" id="ARBA00022840"/>
    </source>
</evidence>
<dbReference type="EMBL" id="JBHUHY010000017">
    <property type="protein sequence ID" value="MFD2188470.1"/>
    <property type="molecule type" value="Genomic_DNA"/>
</dbReference>
<dbReference type="InterPro" id="IPR018485">
    <property type="entry name" value="FGGY_C"/>
</dbReference>
<dbReference type="PANTHER" id="PTHR43435:SF4">
    <property type="entry name" value="FGGY CARBOHYDRATE KINASE DOMAIN-CONTAINING PROTEIN"/>
    <property type="match status" value="1"/>
</dbReference>
<dbReference type="Gene3D" id="3.30.420.40">
    <property type="match status" value="1"/>
</dbReference>
<keyword evidence="1 9" id="KW-0808">Transferase</keyword>
<keyword evidence="4" id="KW-0067">ATP-binding</keyword>
<dbReference type="InterPro" id="IPR018484">
    <property type="entry name" value="FGGY_N"/>
</dbReference>
<name>A0ABW5B0V2_9FLAO</name>
<dbReference type="PIRSF" id="PIRSF000538">
    <property type="entry name" value="GlpK"/>
    <property type="match status" value="1"/>
</dbReference>
<dbReference type="GO" id="GO:0008741">
    <property type="term" value="F:ribulokinase activity"/>
    <property type="evidence" value="ECO:0007669"/>
    <property type="project" value="UniProtKB-EC"/>
</dbReference>
<dbReference type="Pfam" id="PF00370">
    <property type="entry name" value="FGGY_N"/>
    <property type="match status" value="1"/>
</dbReference>